<evidence type="ECO:0000256" key="4">
    <source>
        <dbReference type="ARBA" id="ARBA00023014"/>
    </source>
</evidence>
<sequence>MILMKENLRLMPQQFNNYPPIFFMRGHKDVKAIKTTESQHCIFYVHIPFCLQKCTYCVLSSLIKNPKAFENTLGYVEKEIGIIVSQFGRRKIAAAMYGGGTPSNLSSKQIAGLYGKIYKSLNFETGAEITAEIRPATFDLDKLKAFIDCGVNRLSFGVQTLNPTELQYCGRQNTYDVIASSMELAYRAGFNNINFDIIYGLPKQTPASFQETCKQIFAKLKPQHVCLYLLIVHPGTAIANLKKIKPEIFPSERDKQQMFDIFIEIARQHGYINTSVENVAQSNNLFSRYQRLNWQGLERIGVGPEAIGFVNQCQYVNFSYGQKYRQAVGQNRLPIDFSYKLNSEEMLIRKIILGLHNLKIKIDDFEREFSINIEKKFSKQWEYLKKNNFIVKNGKEITLSDKGMKFFFFVQSQFFSDEIREKEIKKVLEKTMSNLSIIGYPPTPLPT</sequence>
<keyword evidence="2" id="KW-0479">Metal-binding</keyword>
<dbReference type="InterPro" id="IPR058240">
    <property type="entry name" value="rSAM_sf"/>
</dbReference>
<dbReference type="EMBL" id="MFMZ01000041">
    <property type="protein sequence ID" value="OGG90521.1"/>
    <property type="molecule type" value="Genomic_DNA"/>
</dbReference>
<dbReference type="STRING" id="1798564.A3H55_03030"/>
<keyword evidence="1" id="KW-0949">S-adenosyl-L-methionine</keyword>
<proteinExistence type="predicted"/>
<feature type="domain" description="Radical SAM core" evidence="5">
    <location>
        <begin position="35"/>
        <end position="273"/>
    </location>
</feature>
<dbReference type="GO" id="GO:0003824">
    <property type="term" value="F:catalytic activity"/>
    <property type="evidence" value="ECO:0007669"/>
    <property type="project" value="InterPro"/>
</dbReference>
<dbReference type="SFLD" id="SFLDG01082">
    <property type="entry name" value="B12-binding_domain_containing"/>
    <property type="match status" value="1"/>
</dbReference>
<reference evidence="6 7" key="1">
    <citation type="journal article" date="2016" name="Nat. Commun.">
        <title>Thousands of microbial genomes shed light on interconnected biogeochemical processes in an aquifer system.</title>
        <authorList>
            <person name="Anantharaman K."/>
            <person name="Brown C.T."/>
            <person name="Hug L.A."/>
            <person name="Sharon I."/>
            <person name="Castelle C.J."/>
            <person name="Probst A.J."/>
            <person name="Thomas B.C."/>
            <person name="Singh A."/>
            <person name="Wilkins M.J."/>
            <person name="Karaoz U."/>
            <person name="Brodie E.L."/>
            <person name="Williams K.H."/>
            <person name="Hubbard S.S."/>
            <person name="Banfield J.F."/>
        </authorList>
    </citation>
    <scope>NUCLEOTIDE SEQUENCE [LARGE SCALE GENOMIC DNA]</scope>
</reference>
<protein>
    <recommendedName>
        <fullName evidence="5">Radical SAM core domain-containing protein</fullName>
    </recommendedName>
</protein>
<dbReference type="SUPFAM" id="SSF102114">
    <property type="entry name" value="Radical SAM enzymes"/>
    <property type="match status" value="1"/>
</dbReference>
<organism evidence="6 7">
    <name type="scientific">Candidatus Kuenenbacteria bacterium RIFCSPLOWO2_02_FULL_42_16</name>
    <dbReference type="NCBI Taxonomy" id="1798564"/>
    <lineage>
        <taxon>Bacteria</taxon>
        <taxon>Candidatus Kueneniibacteriota</taxon>
    </lineage>
</organism>
<evidence type="ECO:0000256" key="1">
    <source>
        <dbReference type="ARBA" id="ARBA00022691"/>
    </source>
</evidence>
<evidence type="ECO:0000313" key="6">
    <source>
        <dbReference type="EMBL" id="OGG90521.1"/>
    </source>
</evidence>
<dbReference type="InterPro" id="IPR007197">
    <property type="entry name" value="rSAM"/>
</dbReference>
<dbReference type="PANTHER" id="PTHR13932">
    <property type="entry name" value="COPROPORPHYRINIGEN III OXIDASE"/>
    <property type="match status" value="1"/>
</dbReference>
<dbReference type="GO" id="GO:0051539">
    <property type="term" value="F:4 iron, 4 sulfur cluster binding"/>
    <property type="evidence" value="ECO:0007669"/>
    <property type="project" value="TreeGrafter"/>
</dbReference>
<evidence type="ECO:0000259" key="5">
    <source>
        <dbReference type="PROSITE" id="PS51918"/>
    </source>
</evidence>
<dbReference type="SFLD" id="SFLDS00029">
    <property type="entry name" value="Radical_SAM"/>
    <property type="match status" value="1"/>
</dbReference>
<dbReference type="PANTHER" id="PTHR13932:SF5">
    <property type="entry name" value="RADICAL S-ADENOSYL METHIONINE DOMAIN-CONTAINING PROTEIN 1, MITOCHONDRIAL"/>
    <property type="match status" value="1"/>
</dbReference>
<dbReference type="GO" id="GO:0006779">
    <property type="term" value="P:porphyrin-containing compound biosynthetic process"/>
    <property type="evidence" value="ECO:0007669"/>
    <property type="project" value="TreeGrafter"/>
</dbReference>
<dbReference type="PROSITE" id="PS51918">
    <property type="entry name" value="RADICAL_SAM"/>
    <property type="match status" value="1"/>
</dbReference>
<evidence type="ECO:0000256" key="2">
    <source>
        <dbReference type="ARBA" id="ARBA00022723"/>
    </source>
</evidence>
<evidence type="ECO:0000313" key="7">
    <source>
        <dbReference type="Proteomes" id="UP000177998"/>
    </source>
</evidence>
<dbReference type="InterPro" id="IPR006638">
    <property type="entry name" value="Elp3/MiaA/NifB-like_rSAM"/>
</dbReference>
<dbReference type="Gene3D" id="3.20.20.70">
    <property type="entry name" value="Aldolase class I"/>
    <property type="match status" value="1"/>
</dbReference>
<dbReference type="SFLD" id="SFLDG01065">
    <property type="entry name" value="anaerobic_coproporphyrinogen-I"/>
    <property type="match status" value="1"/>
</dbReference>
<keyword evidence="4" id="KW-0411">Iron-sulfur</keyword>
<dbReference type="SMART" id="SM00729">
    <property type="entry name" value="Elp3"/>
    <property type="match status" value="1"/>
</dbReference>
<dbReference type="Proteomes" id="UP000177998">
    <property type="component" value="Unassembled WGS sequence"/>
</dbReference>
<dbReference type="InterPro" id="IPR013785">
    <property type="entry name" value="Aldolase_TIM"/>
</dbReference>
<keyword evidence="3" id="KW-0408">Iron</keyword>
<comment type="caution">
    <text evidence="6">The sequence shown here is derived from an EMBL/GenBank/DDBJ whole genome shotgun (WGS) entry which is preliminary data.</text>
</comment>
<evidence type="ECO:0000256" key="3">
    <source>
        <dbReference type="ARBA" id="ARBA00023004"/>
    </source>
</evidence>
<dbReference type="Pfam" id="PF04055">
    <property type="entry name" value="Radical_SAM"/>
    <property type="match status" value="1"/>
</dbReference>
<dbReference type="AlphaFoldDB" id="A0A1F6FXF0"/>
<gene>
    <name evidence="6" type="ORF">A3H55_03030</name>
</gene>
<dbReference type="InterPro" id="IPR034505">
    <property type="entry name" value="Coproporphyrinogen-III_oxidase"/>
</dbReference>
<accession>A0A1F6FXF0</accession>
<dbReference type="GO" id="GO:0005737">
    <property type="term" value="C:cytoplasm"/>
    <property type="evidence" value="ECO:0007669"/>
    <property type="project" value="TreeGrafter"/>
</dbReference>
<dbReference type="GO" id="GO:0046872">
    <property type="term" value="F:metal ion binding"/>
    <property type="evidence" value="ECO:0007669"/>
    <property type="project" value="UniProtKB-KW"/>
</dbReference>
<name>A0A1F6FXF0_9BACT</name>